<reference evidence="2 3" key="1">
    <citation type="journal article" date="2012" name="PLoS Pathog.">
        <title>Diverse lifestyles and strategies of plant pathogenesis encoded in the genomes of eighteen Dothideomycetes fungi.</title>
        <authorList>
            <person name="Ohm R.A."/>
            <person name="Feau N."/>
            <person name="Henrissat B."/>
            <person name="Schoch C.L."/>
            <person name="Horwitz B.A."/>
            <person name="Barry K.W."/>
            <person name="Condon B.J."/>
            <person name="Copeland A.C."/>
            <person name="Dhillon B."/>
            <person name="Glaser F."/>
            <person name="Hesse C.N."/>
            <person name="Kosti I."/>
            <person name="LaButti K."/>
            <person name="Lindquist E.A."/>
            <person name="Lucas S."/>
            <person name="Salamov A.A."/>
            <person name="Bradshaw R.E."/>
            <person name="Ciuffetti L."/>
            <person name="Hamelin R.C."/>
            <person name="Kema G.H.J."/>
            <person name="Lawrence C."/>
            <person name="Scott J.A."/>
            <person name="Spatafora J.W."/>
            <person name="Turgeon B.G."/>
            <person name="de Wit P.J.G.M."/>
            <person name="Zhong S."/>
            <person name="Goodwin S.B."/>
            <person name="Grigoriev I.V."/>
        </authorList>
    </citation>
    <scope>NUCLEOTIDE SEQUENCE [LARGE SCALE GENOMIC DNA]</scope>
    <source>
        <strain evidence="3">28A</strain>
    </source>
</reference>
<proteinExistence type="predicted"/>
<dbReference type="EMBL" id="KB908481">
    <property type="protein sequence ID" value="EOA92160.1"/>
    <property type="molecule type" value="Genomic_DNA"/>
</dbReference>
<organism evidence="2 3">
    <name type="scientific">Exserohilum turcicum (strain 28A)</name>
    <name type="common">Northern leaf blight fungus</name>
    <name type="synonym">Setosphaeria turcica</name>
    <dbReference type="NCBI Taxonomy" id="671987"/>
    <lineage>
        <taxon>Eukaryota</taxon>
        <taxon>Fungi</taxon>
        <taxon>Dikarya</taxon>
        <taxon>Ascomycota</taxon>
        <taxon>Pezizomycotina</taxon>
        <taxon>Dothideomycetes</taxon>
        <taxon>Pleosporomycetidae</taxon>
        <taxon>Pleosporales</taxon>
        <taxon>Pleosporineae</taxon>
        <taxon>Pleosporaceae</taxon>
        <taxon>Exserohilum</taxon>
    </lineage>
</organism>
<dbReference type="RefSeq" id="XP_008020247.1">
    <property type="nucleotide sequence ID" value="XM_008022056.1"/>
</dbReference>
<feature type="region of interest" description="Disordered" evidence="1">
    <location>
        <begin position="132"/>
        <end position="151"/>
    </location>
</feature>
<gene>
    <name evidence="2" type="ORF">SETTUDRAFT_30631</name>
</gene>
<evidence type="ECO:0000256" key="1">
    <source>
        <dbReference type="SAM" id="MobiDB-lite"/>
    </source>
</evidence>
<dbReference type="Proteomes" id="UP000016935">
    <property type="component" value="Unassembled WGS sequence"/>
</dbReference>
<dbReference type="HOGENOM" id="CLU_1732607_0_0_1"/>
<sequence>MVVAEVAFADQLPVTYAVSSSRPDVAPHARSRPYTYLVHVHAHMASAVRDKKCPRRSMCTGAAASTPSQLPHSDQWVGTAGLKLRMHMERLGRTVPSANISRNAGSTSVATNARLATPAVREREHQARFDKSLHVHPGSVPSTSIAEDPRP</sequence>
<name>R0J5J4_EXST2</name>
<evidence type="ECO:0000313" key="3">
    <source>
        <dbReference type="Proteomes" id="UP000016935"/>
    </source>
</evidence>
<evidence type="ECO:0000313" key="2">
    <source>
        <dbReference type="EMBL" id="EOA92160.1"/>
    </source>
</evidence>
<keyword evidence="3" id="KW-1185">Reference proteome</keyword>
<dbReference type="AlphaFoldDB" id="R0J5J4"/>
<reference evidence="2 3" key="2">
    <citation type="journal article" date="2013" name="PLoS Genet.">
        <title>Comparative genome structure, secondary metabolite, and effector coding capacity across Cochliobolus pathogens.</title>
        <authorList>
            <person name="Condon B.J."/>
            <person name="Leng Y."/>
            <person name="Wu D."/>
            <person name="Bushley K.E."/>
            <person name="Ohm R.A."/>
            <person name="Otillar R."/>
            <person name="Martin J."/>
            <person name="Schackwitz W."/>
            <person name="Grimwood J."/>
            <person name="MohdZainudin N."/>
            <person name="Xue C."/>
            <person name="Wang R."/>
            <person name="Manning V.A."/>
            <person name="Dhillon B."/>
            <person name="Tu Z.J."/>
            <person name="Steffenson B.J."/>
            <person name="Salamov A."/>
            <person name="Sun H."/>
            <person name="Lowry S."/>
            <person name="LaButti K."/>
            <person name="Han J."/>
            <person name="Copeland A."/>
            <person name="Lindquist E."/>
            <person name="Barry K."/>
            <person name="Schmutz J."/>
            <person name="Baker S.E."/>
            <person name="Ciuffetti L.M."/>
            <person name="Grigoriev I.V."/>
            <person name="Zhong S."/>
            <person name="Turgeon B.G."/>
        </authorList>
    </citation>
    <scope>NUCLEOTIDE SEQUENCE [LARGE SCALE GENOMIC DNA]</scope>
    <source>
        <strain evidence="3">28A</strain>
    </source>
</reference>
<protein>
    <submittedName>
        <fullName evidence="2">Uncharacterized protein</fullName>
    </submittedName>
</protein>
<accession>R0J5J4</accession>
<dbReference type="GeneID" id="19403455"/>